<proteinExistence type="predicted"/>
<dbReference type="EMBL" id="JAABLQ010000004">
    <property type="protein sequence ID" value="NBN80507.1"/>
    <property type="molecule type" value="Genomic_DNA"/>
</dbReference>
<evidence type="ECO:0000313" key="7">
    <source>
        <dbReference type="Proteomes" id="UP000586722"/>
    </source>
</evidence>
<dbReference type="PANTHER" id="PTHR30213">
    <property type="entry name" value="INNER MEMBRANE PROTEIN YHJD"/>
    <property type="match status" value="1"/>
</dbReference>
<organism evidence="6 7">
    <name type="scientific">Pannonibacter tanglangensis</name>
    <dbReference type="NCBI Taxonomy" id="2750084"/>
    <lineage>
        <taxon>Bacteria</taxon>
        <taxon>Pseudomonadati</taxon>
        <taxon>Pseudomonadota</taxon>
        <taxon>Alphaproteobacteria</taxon>
        <taxon>Hyphomicrobiales</taxon>
        <taxon>Stappiaceae</taxon>
        <taxon>Pannonibacter</taxon>
    </lineage>
</organism>
<dbReference type="NCBIfam" id="TIGR00765">
    <property type="entry name" value="yihY_not_rbn"/>
    <property type="match status" value="1"/>
</dbReference>
<sequence>MPRPALSAPLRDAYRVLADAFGHFNTDDGWAMASHVALSTLLALFPFLIFIAALAGFLGFGEAAPRVSQLIFDAWPDAVAAPVANEISKVLTVPRGDLLTFGVIAALWFSSNGVSAVRVALNRAYRVTETRNFLVLRLQSILVVLFGAVALIAFTLLIVLAPLAMAAAQRFAPALAAWFDQLHVARYVVAGLISTAGLLVVHVVLPAGRRQLLDILPGVLLTLALWIGSGMLFGMYLATYANYVSTYAGLAGVMTALVFLYMVALALLAGGELNASLLRARRIRQRRRAGEGSASAG</sequence>
<evidence type="ECO:0000256" key="5">
    <source>
        <dbReference type="ARBA" id="ARBA00023136"/>
    </source>
</evidence>
<keyword evidence="7" id="KW-1185">Reference proteome</keyword>
<reference evidence="6 7" key="1">
    <citation type="submission" date="2020-01" db="EMBL/GenBank/DDBJ databases">
        <authorList>
            <person name="Peng S.Y."/>
            <person name="Li J."/>
            <person name="Wang M."/>
            <person name="Wang L."/>
            <person name="Wang C.Q."/>
            <person name="Wang J.R."/>
        </authorList>
    </citation>
    <scope>NUCLEOTIDE SEQUENCE [LARGE SCALE GENOMIC DNA]</scope>
    <source>
        <strain evidence="6 7">XCT-53</strain>
    </source>
</reference>
<keyword evidence="3" id="KW-0812">Transmembrane</keyword>
<keyword evidence="5" id="KW-0472">Membrane</keyword>
<evidence type="ECO:0000256" key="2">
    <source>
        <dbReference type="ARBA" id="ARBA00022475"/>
    </source>
</evidence>
<gene>
    <name evidence="6" type="ORF">GWI72_19705</name>
</gene>
<dbReference type="PANTHER" id="PTHR30213:SF0">
    <property type="entry name" value="UPF0761 MEMBRANE PROTEIN YIHY"/>
    <property type="match status" value="1"/>
</dbReference>
<dbReference type="PIRSF" id="PIRSF035875">
    <property type="entry name" value="RNase_BN"/>
    <property type="match status" value="1"/>
</dbReference>
<name>A0A7X5JAG5_9HYPH</name>
<dbReference type="AlphaFoldDB" id="A0A7X5JAG5"/>
<evidence type="ECO:0000256" key="3">
    <source>
        <dbReference type="ARBA" id="ARBA00022692"/>
    </source>
</evidence>
<comment type="subcellular location">
    <subcellularLocation>
        <location evidence="1">Cell membrane</location>
        <topology evidence="1">Multi-pass membrane protein</topology>
    </subcellularLocation>
</comment>
<dbReference type="GO" id="GO:0005886">
    <property type="term" value="C:plasma membrane"/>
    <property type="evidence" value="ECO:0007669"/>
    <property type="project" value="UniProtKB-SubCell"/>
</dbReference>
<dbReference type="InterPro" id="IPR017039">
    <property type="entry name" value="Virul_fac_BrkB"/>
</dbReference>
<protein>
    <submittedName>
        <fullName evidence="6">YihY family inner membrane protein</fullName>
    </submittedName>
</protein>
<keyword evidence="2" id="KW-1003">Cell membrane</keyword>
<evidence type="ECO:0000313" key="6">
    <source>
        <dbReference type="EMBL" id="NBN80507.1"/>
    </source>
</evidence>
<dbReference type="Proteomes" id="UP000586722">
    <property type="component" value="Unassembled WGS sequence"/>
</dbReference>
<evidence type="ECO:0000256" key="1">
    <source>
        <dbReference type="ARBA" id="ARBA00004651"/>
    </source>
</evidence>
<comment type="caution">
    <text evidence="6">The sequence shown here is derived from an EMBL/GenBank/DDBJ whole genome shotgun (WGS) entry which is preliminary data.</text>
</comment>
<dbReference type="Pfam" id="PF03631">
    <property type="entry name" value="Virul_fac_BrkB"/>
    <property type="match status" value="1"/>
</dbReference>
<evidence type="ECO:0000256" key="4">
    <source>
        <dbReference type="ARBA" id="ARBA00022989"/>
    </source>
</evidence>
<keyword evidence="4" id="KW-1133">Transmembrane helix</keyword>
<accession>A0A7X5JAG5</accession>